<dbReference type="InterPro" id="IPR036866">
    <property type="entry name" value="RibonucZ/Hydroxyglut_hydro"/>
</dbReference>
<dbReference type="OrthoDB" id="2971563at2"/>
<dbReference type="Gene3D" id="3.60.15.10">
    <property type="entry name" value="Ribonuclease Z/Hydroxyacylglutathione hydrolase-like"/>
    <property type="match status" value="1"/>
</dbReference>
<dbReference type="AlphaFoldDB" id="A0A316AB14"/>
<protein>
    <submittedName>
        <fullName evidence="2">Glyoxylase-like metal-dependent hydrolase (Beta-lactamase superfamily II)</fullName>
    </submittedName>
</protein>
<dbReference type="InterPro" id="IPR001279">
    <property type="entry name" value="Metallo-B-lactamas"/>
</dbReference>
<dbReference type="SUPFAM" id="SSF56281">
    <property type="entry name" value="Metallo-hydrolase/oxidoreductase"/>
    <property type="match status" value="1"/>
</dbReference>
<sequence>MTAHAPDSPSAWEYDEVIPGLHRVRCGISNAYLWRPAGDERATLVDTGPVGTFPRLRRTLTDLGVAPHQLERVVLTHFHDDHTAAAAEVVAWSGARVVAGRADAPHIRGETPGPVPVLTAAEVRLHAAVTSSAVAEALEPVAACPVDVEVDDGDLLDLGDLAGGPSVAAHVLVLPGHTPGSIALHLPAVGVVLTGDAVAEHEGRIVLGPFGIDREQAWRDAARLASLEVDVACFGHGEPVIGRAAQALRSLTDAFA</sequence>
<dbReference type="InterPro" id="IPR050855">
    <property type="entry name" value="NDM-1-like"/>
</dbReference>
<dbReference type="CDD" id="cd07721">
    <property type="entry name" value="yflN-like_MBL-fold"/>
    <property type="match status" value="1"/>
</dbReference>
<dbReference type="SMART" id="SM00849">
    <property type="entry name" value="Lactamase_B"/>
    <property type="match status" value="1"/>
</dbReference>
<accession>A0A316AB14</accession>
<name>A0A316AB14_9ACTN</name>
<comment type="caution">
    <text evidence="2">The sequence shown here is derived from an EMBL/GenBank/DDBJ whole genome shotgun (WGS) entry which is preliminary data.</text>
</comment>
<dbReference type="Proteomes" id="UP000245469">
    <property type="component" value="Unassembled WGS sequence"/>
</dbReference>
<evidence type="ECO:0000259" key="1">
    <source>
        <dbReference type="SMART" id="SM00849"/>
    </source>
</evidence>
<dbReference type="GO" id="GO:0016787">
    <property type="term" value="F:hydrolase activity"/>
    <property type="evidence" value="ECO:0007669"/>
    <property type="project" value="UniProtKB-KW"/>
</dbReference>
<dbReference type="EMBL" id="QGDQ01000008">
    <property type="protein sequence ID" value="PWJ54190.1"/>
    <property type="molecule type" value="Genomic_DNA"/>
</dbReference>
<gene>
    <name evidence="2" type="ORF">BXY45_10897</name>
</gene>
<keyword evidence="2" id="KW-0378">Hydrolase</keyword>
<organism evidence="2 3">
    <name type="scientific">Quadrisphaera granulorum</name>
    <dbReference type="NCBI Taxonomy" id="317664"/>
    <lineage>
        <taxon>Bacteria</taxon>
        <taxon>Bacillati</taxon>
        <taxon>Actinomycetota</taxon>
        <taxon>Actinomycetes</taxon>
        <taxon>Kineosporiales</taxon>
        <taxon>Kineosporiaceae</taxon>
        <taxon>Quadrisphaera</taxon>
    </lineage>
</organism>
<dbReference type="PANTHER" id="PTHR42951">
    <property type="entry name" value="METALLO-BETA-LACTAMASE DOMAIN-CONTAINING"/>
    <property type="match status" value="1"/>
</dbReference>
<proteinExistence type="predicted"/>
<keyword evidence="3" id="KW-1185">Reference proteome</keyword>
<reference evidence="2 3" key="1">
    <citation type="submission" date="2018-03" db="EMBL/GenBank/DDBJ databases">
        <title>Genomic Encyclopedia of Archaeal and Bacterial Type Strains, Phase II (KMG-II): from individual species to whole genera.</title>
        <authorList>
            <person name="Goeker M."/>
        </authorList>
    </citation>
    <scope>NUCLEOTIDE SEQUENCE [LARGE SCALE GENOMIC DNA]</scope>
    <source>
        <strain evidence="2 3">DSM 44889</strain>
    </source>
</reference>
<dbReference type="RefSeq" id="WP_109773873.1">
    <property type="nucleotide sequence ID" value="NZ_QGDQ01000008.1"/>
</dbReference>
<feature type="domain" description="Metallo-beta-lactamase" evidence="1">
    <location>
        <begin position="28"/>
        <end position="236"/>
    </location>
</feature>
<evidence type="ECO:0000313" key="3">
    <source>
        <dbReference type="Proteomes" id="UP000245469"/>
    </source>
</evidence>
<dbReference type="Pfam" id="PF00753">
    <property type="entry name" value="Lactamase_B"/>
    <property type="match status" value="1"/>
</dbReference>
<evidence type="ECO:0000313" key="2">
    <source>
        <dbReference type="EMBL" id="PWJ54190.1"/>
    </source>
</evidence>